<evidence type="ECO:0000256" key="1">
    <source>
        <dbReference type="SAM" id="MobiDB-lite"/>
    </source>
</evidence>
<protein>
    <submittedName>
        <fullName evidence="2">Uncharacterized protein</fullName>
    </submittedName>
</protein>
<comment type="caution">
    <text evidence="2">The sequence shown here is derived from an EMBL/GenBank/DDBJ whole genome shotgun (WGS) entry which is preliminary data.</text>
</comment>
<sequence length="110" mass="12743">MRGTYSTVITCLNIATVTDRDRFKKTFFLDVINFFLYKLFKYFHRSKHGRRSSNNVSPGQRSRRSQRLPSAEASRTIRSLLHSDGNFGGVQRYADTKGFRQVVVKISIFS</sequence>
<evidence type="ECO:0000313" key="3">
    <source>
        <dbReference type="Proteomes" id="UP001627154"/>
    </source>
</evidence>
<accession>A0ABD2VYS0</accession>
<dbReference type="EMBL" id="JBJJXI010000153">
    <property type="protein sequence ID" value="KAL3385572.1"/>
    <property type="molecule type" value="Genomic_DNA"/>
</dbReference>
<dbReference type="Proteomes" id="UP001627154">
    <property type="component" value="Unassembled WGS sequence"/>
</dbReference>
<reference evidence="2 3" key="1">
    <citation type="journal article" date="2024" name="bioRxiv">
        <title>A reference genome for Trichogramma kaykai: A tiny desert-dwelling parasitoid wasp with competing sex-ratio distorters.</title>
        <authorList>
            <person name="Culotta J."/>
            <person name="Lindsey A.R."/>
        </authorList>
    </citation>
    <scope>NUCLEOTIDE SEQUENCE [LARGE SCALE GENOMIC DNA]</scope>
    <source>
        <strain evidence="2 3">KSX58</strain>
    </source>
</reference>
<evidence type="ECO:0000313" key="2">
    <source>
        <dbReference type="EMBL" id="KAL3385572.1"/>
    </source>
</evidence>
<organism evidence="2 3">
    <name type="scientific">Trichogramma kaykai</name>
    <dbReference type="NCBI Taxonomy" id="54128"/>
    <lineage>
        <taxon>Eukaryota</taxon>
        <taxon>Metazoa</taxon>
        <taxon>Ecdysozoa</taxon>
        <taxon>Arthropoda</taxon>
        <taxon>Hexapoda</taxon>
        <taxon>Insecta</taxon>
        <taxon>Pterygota</taxon>
        <taxon>Neoptera</taxon>
        <taxon>Endopterygota</taxon>
        <taxon>Hymenoptera</taxon>
        <taxon>Apocrita</taxon>
        <taxon>Proctotrupomorpha</taxon>
        <taxon>Chalcidoidea</taxon>
        <taxon>Trichogrammatidae</taxon>
        <taxon>Trichogramma</taxon>
    </lineage>
</organism>
<dbReference type="AlphaFoldDB" id="A0ABD2VYS0"/>
<name>A0ABD2VYS0_9HYME</name>
<keyword evidence="3" id="KW-1185">Reference proteome</keyword>
<proteinExistence type="predicted"/>
<feature type="region of interest" description="Disordered" evidence="1">
    <location>
        <begin position="46"/>
        <end position="73"/>
    </location>
</feature>
<gene>
    <name evidence="2" type="ORF">TKK_018645</name>
</gene>